<evidence type="ECO:0000259" key="1">
    <source>
        <dbReference type="SMART" id="SM00849"/>
    </source>
</evidence>
<protein>
    <submittedName>
        <fullName evidence="2">MBL fold metallo-hydrolase</fullName>
    </submittedName>
</protein>
<dbReference type="InterPro" id="IPR050855">
    <property type="entry name" value="NDM-1-like"/>
</dbReference>
<comment type="caution">
    <text evidence="2">The sequence shown here is derived from an EMBL/GenBank/DDBJ whole genome shotgun (WGS) entry which is preliminary data.</text>
</comment>
<dbReference type="PANTHER" id="PTHR42951:SF4">
    <property type="entry name" value="ACYL-COENZYME A THIOESTERASE MBLAC2"/>
    <property type="match status" value="1"/>
</dbReference>
<dbReference type="Pfam" id="PF00753">
    <property type="entry name" value="Lactamase_B"/>
    <property type="match status" value="1"/>
</dbReference>
<dbReference type="Proteomes" id="UP000451471">
    <property type="component" value="Unassembled WGS sequence"/>
</dbReference>
<dbReference type="GO" id="GO:0016787">
    <property type="term" value="F:hydrolase activity"/>
    <property type="evidence" value="ECO:0007669"/>
    <property type="project" value="UniProtKB-KW"/>
</dbReference>
<dbReference type="InterPro" id="IPR037482">
    <property type="entry name" value="ST1585_MBL-fold"/>
</dbReference>
<keyword evidence="2" id="KW-0378">Hydrolase</keyword>
<gene>
    <name evidence="2" type="ORF">GQS65_15170</name>
</gene>
<dbReference type="PANTHER" id="PTHR42951">
    <property type="entry name" value="METALLO-BETA-LACTAMASE DOMAIN-CONTAINING"/>
    <property type="match status" value="1"/>
</dbReference>
<feature type="domain" description="Metallo-beta-lactamase" evidence="1">
    <location>
        <begin position="26"/>
        <end position="224"/>
    </location>
</feature>
<dbReference type="Gene3D" id="3.60.15.10">
    <property type="entry name" value="Ribonuclease Z/Hydroxyacylglutathione hydrolase-like"/>
    <property type="match status" value="1"/>
</dbReference>
<keyword evidence="3" id="KW-1185">Reference proteome</keyword>
<evidence type="ECO:0000313" key="3">
    <source>
        <dbReference type="Proteomes" id="UP000451471"/>
    </source>
</evidence>
<accession>A0A6B0GQD7</accession>
<dbReference type="SUPFAM" id="SSF56281">
    <property type="entry name" value="Metallo-hydrolase/oxidoreductase"/>
    <property type="match status" value="1"/>
</dbReference>
<dbReference type="AlphaFoldDB" id="A0A6B0GQD7"/>
<dbReference type="EMBL" id="WSZK01000026">
    <property type="protein sequence ID" value="MWG35809.1"/>
    <property type="molecule type" value="Genomic_DNA"/>
</dbReference>
<dbReference type="SMART" id="SM00849">
    <property type="entry name" value="Lactamase_B"/>
    <property type="match status" value="1"/>
</dbReference>
<reference evidence="2 3" key="1">
    <citation type="submission" date="2019-12" db="EMBL/GenBank/DDBJ databases">
        <title>Halocatena pleomorpha gen. nov. sp. nov., an extremely halophilic archaeon of family Halobacteriaceae isolated from saltpan soil.</title>
        <authorList>
            <person name="Pal Y."/>
            <person name="Verma A."/>
            <person name="Krishnamurthi S."/>
            <person name="Kumar P."/>
        </authorList>
    </citation>
    <scope>NUCLEOTIDE SEQUENCE [LARGE SCALE GENOMIC DNA]</scope>
    <source>
        <strain evidence="2 3">JCM 16495</strain>
    </source>
</reference>
<dbReference type="RefSeq" id="WP_158205473.1">
    <property type="nucleotide sequence ID" value="NZ_WSZK01000026.1"/>
</dbReference>
<dbReference type="CDD" id="cd07726">
    <property type="entry name" value="ST1585-like_MBL-fold"/>
    <property type="match status" value="1"/>
</dbReference>
<dbReference type="OrthoDB" id="197151at2157"/>
<dbReference type="InterPro" id="IPR001279">
    <property type="entry name" value="Metallo-B-lactamas"/>
</dbReference>
<proteinExistence type="predicted"/>
<name>A0A6B0GQD7_9EURY</name>
<sequence>MTPPVRPVRVAPATYLLDAHLFGTPGALSAYVLDAERPVLVDAGTADSVDRFAEALDRLAIAPADVAAVLVTHVHLDHAGGAGALADHCENATVYVHERGVGYLTDPERLARLRESVDAATGRTDPYGVPQPIPEDRVVAVSGGETLDCGDHTLEFVDAPGHAPHHYAVFDETTDALFAIDSAGQFFEERLYPTTPPPSFDLDANVETCERLRALEPSLNLYGHFGPGGDDAVGELERYADLLTEWVEAVETLAGVHGDVTAIVEALDGRWQSPTVERDVAGVLAARDAGST</sequence>
<dbReference type="InterPro" id="IPR036866">
    <property type="entry name" value="RibonucZ/Hydroxyglut_hydro"/>
</dbReference>
<organism evidence="2 3">
    <name type="scientific">Halomarina oriensis</name>
    <dbReference type="NCBI Taxonomy" id="671145"/>
    <lineage>
        <taxon>Archaea</taxon>
        <taxon>Methanobacteriati</taxon>
        <taxon>Methanobacteriota</taxon>
        <taxon>Stenosarchaea group</taxon>
        <taxon>Halobacteria</taxon>
        <taxon>Halobacteriales</taxon>
        <taxon>Natronomonadaceae</taxon>
        <taxon>Halomarina</taxon>
    </lineage>
</organism>
<evidence type="ECO:0000313" key="2">
    <source>
        <dbReference type="EMBL" id="MWG35809.1"/>
    </source>
</evidence>